<sequence length="300" mass="31013">MNDLVLAVSFASLLSLHGLRKKSLSPSGAATAFAVGVLTMAGGLRVFGVTLIVFYLLGSRATKYGKERKVRLEEGYMDGGYRSGWQVLCNSCWAVAAVTLWNAIHVRGSVQALVLESVGFQVGGGREYNGEGWCAVDGGSRGLVYGVLGHFGCCMGDTLASELGILSKSKPRLVTTLKEVPAGTNGGMTVWGTACSVAGGAVIGLVMGVCMVLENGACSGRVIGELVGWGGFAGGFGSLVDSVLGATVQRTRYSTERGVVLQDGSRAEGRVVSGWDVLTNNQVNLVSSGVTAAVVGWMTS</sequence>
<comment type="caution">
    <text evidence="7">The sequence shown here is derived from an EMBL/GenBank/DDBJ whole genome shotgun (WGS) entry which is preliminary data.</text>
</comment>
<dbReference type="Pfam" id="PF01940">
    <property type="entry name" value="DUF92"/>
    <property type="match status" value="1"/>
</dbReference>
<comment type="similarity">
    <text evidence="2">Belongs to the TMEM19 family.</text>
</comment>
<keyword evidence="4 6" id="KW-1133">Transmembrane helix</keyword>
<evidence type="ECO:0000256" key="2">
    <source>
        <dbReference type="ARBA" id="ARBA00009012"/>
    </source>
</evidence>
<comment type="subcellular location">
    <subcellularLocation>
        <location evidence="1">Membrane</location>
        <topology evidence="1">Multi-pass membrane protein</topology>
    </subcellularLocation>
</comment>
<dbReference type="AlphaFoldDB" id="A0A8H5M266"/>
<protein>
    <recommendedName>
        <fullName evidence="9">Integral membrane family protein</fullName>
    </recommendedName>
</protein>
<feature type="transmembrane region" description="Helical" evidence="6">
    <location>
        <begin position="28"/>
        <end position="58"/>
    </location>
</feature>
<keyword evidence="5 6" id="KW-0472">Membrane</keyword>
<evidence type="ECO:0000256" key="1">
    <source>
        <dbReference type="ARBA" id="ARBA00004141"/>
    </source>
</evidence>
<proteinExistence type="inferred from homology"/>
<dbReference type="EMBL" id="JAACJP010000021">
    <property type="protein sequence ID" value="KAF5378082.1"/>
    <property type="molecule type" value="Genomic_DNA"/>
</dbReference>
<accession>A0A8H5M266</accession>
<dbReference type="PANTHER" id="PTHR13353:SF5">
    <property type="entry name" value="TRANSMEMBRANE PROTEIN 19"/>
    <property type="match status" value="1"/>
</dbReference>
<dbReference type="PANTHER" id="PTHR13353">
    <property type="entry name" value="TRANSMEMBRANE PROTEIN 19"/>
    <property type="match status" value="1"/>
</dbReference>
<dbReference type="OrthoDB" id="30881at2759"/>
<dbReference type="GO" id="GO:0016020">
    <property type="term" value="C:membrane"/>
    <property type="evidence" value="ECO:0007669"/>
    <property type="project" value="UniProtKB-SubCell"/>
</dbReference>
<organism evidence="7 8">
    <name type="scientific">Tricholomella constricta</name>
    <dbReference type="NCBI Taxonomy" id="117010"/>
    <lineage>
        <taxon>Eukaryota</taxon>
        <taxon>Fungi</taxon>
        <taxon>Dikarya</taxon>
        <taxon>Basidiomycota</taxon>
        <taxon>Agaricomycotina</taxon>
        <taxon>Agaricomycetes</taxon>
        <taxon>Agaricomycetidae</taxon>
        <taxon>Agaricales</taxon>
        <taxon>Tricholomatineae</taxon>
        <taxon>Lyophyllaceae</taxon>
        <taxon>Tricholomella</taxon>
    </lineage>
</organism>
<evidence type="ECO:0000313" key="8">
    <source>
        <dbReference type="Proteomes" id="UP000565441"/>
    </source>
</evidence>
<name>A0A8H5M266_9AGAR</name>
<evidence type="ECO:0000256" key="4">
    <source>
        <dbReference type="ARBA" id="ARBA00022989"/>
    </source>
</evidence>
<dbReference type="InterPro" id="IPR002794">
    <property type="entry name" value="DUF92_TMEM19"/>
</dbReference>
<reference evidence="7 8" key="1">
    <citation type="journal article" date="2020" name="ISME J.">
        <title>Uncovering the hidden diversity of litter-decomposition mechanisms in mushroom-forming fungi.</title>
        <authorList>
            <person name="Floudas D."/>
            <person name="Bentzer J."/>
            <person name="Ahren D."/>
            <person name="Johansson T."/>
            <person name="Persson P."/>
            <person name="Tunlid A."/>
        </authorList>
    </citation>
    <scope>NUCLEOTIDE SEQUENCE [LARGE SCALE GENOMIC DNA]</scope>
    <source>
        <strain evidence="7 8">CBS 661.87</strain>
    </source>
</reference>
<keyword evidence="3 6" id="KW-0812">Transmembrane</keyword>
<dbReference type="Proteomes" id="UP000565441">
    <property type="component" value="Unassembled WGS sequence"/>
</dbReference>
<evidence type="ECO:0000313" key="7">
    <source>
        <dbReference type="EMBL" id="KAF5378082.1"/>
    </source>
</evidence>
<evidence type="ECO:0000256" key="3">
    <source>
        <dbReference type="ARBA" id="ARBA00022692"/>
    </source>
</evidence>
<evidence type="ECO:0008006" key="9">
    <source>
        <dbReference type="Google" id="ProtNLM"/>
    </source>
</evidence>
<gene>
    <name evidence="7" type="ORF">D9615_007623</name>
</gene>
<evidence type="ECO:0000256" key="6">
    <source>
        <dbReference type="SAM" id="Phobius"/>
    </source>
</evidence>
<evidence type="ECO:0000256" key="5">
    <source>
        <dbReference type="ARBA" id="ARBA00023136"/>
    </source>
</evidence>
<keyword evidence="8" id="KW-1185">Reference proteome</keyword>